<dbReference type="GO" id="GO:0008137">
    <property type="term" value="F:NADH dehydrogenase (ubiquinone) activity"/>
    <property type="evidence" value="ECO:0007669"/>
    <property type="project" value="InterPro"/>
</dbReference>
<evidence type="ECO:0000313" key="9">
    <source>
        <dbReference type="EMBL" id="HGQ74109.1"/>
    </source>
</evidence>
<evidence type="ECO:0000256" key="1">
    <source>
        <dbReference type="ARBA" id="ARBA00004651"/>
    </source>
</evidence>
<sequence length="501" mass="54849">MIVFEHVYSYTTLLIAITMVLAGSLKNSKWVKTAGYAGLAIAPLALYMEGAIDGVSLIFSTLAVIVGYSSSMYCEIYEVEKYGTRDLHILIDLFAISVYATFASPNVMSFIIAWFIAEIAGFFTIVYEIKPENFKAGLRYLVVSMIPADLAILAMLAYLSIDIGFLNALSIPLYELVMEVHKIPLHLSLIIITGFSAKAAIVPLHFWLPDAHSLAPAPASSILSGIMVKMGLYGILRILPLIEETYSTIVFLILGSLSAIYGGLLAIAQIDIKRILAYSTIENTGLMLIVLMRYKLISDPIPYYGFYTLLAAHALYKSALFMNSGTVEVLTHTRDITKLGFLSKVAPLSATSALLAVFSLIGVPPTIGFIAKLLLIESTVSLLVTSIITGLLLTIVVIIASALTIIYSIKYLTIYWGLWSVRKGLKINPSETLLVKWELMPSALGVSVSLLVPVITGWGASIQIMLSLIFALTMFVLITTYMYSRMKRITHDSAWLGGEYP</sequence>
<feature type="transmembrane region" description="Helical" evidence="7">
    <location>
        <begin position="391"/>
        <end position="418"/>
    </location>
</feature>
<gene>
    <name evidence="9" type="ORF">ENU20_03420</name>
</gene>
<feature type="transmembrane region" description="Helical" evidence="7">
    <location>
        <begin position="345"/>
        <end position="371"/>
    </location>
</feature>
<dbReference type="InterPro" id="IPR052175">
    <property type="entry name" value="ComplexI-like_HydComp"/>
</dbReference>
<dbReference type="GO" id="GO:0005886">
    <property type="term" value="C:plasma membrane"/>
    <property type="evidence" value="ECO:0007669"/>
    <property type="project" value="UniProtKB-SubCell"/>
</dbReference>
<comment type="subcellular location">
    <subcellularLocation>
        <location evidence="1">Cell membrane</location>
        <topology evidence="1">Multi-pass membrane protein</topology>
    </subcellularLocation>
</comment>
<keyword evidence="5" id="KW-0560">Oxidoreductase</keyword>
<organism evidence="9">
    <name type="scientific">Staphylothermus marinus</name>
    <dbReference type="NCBI Taxonomy" id="2280"/>
    <lineage>
        <taxon>Archaea</taxon>
        <taxon>Thermoproteota</taxon>
        <taxon>Thermoprotei</taxon>
        <taxon>Desulfurococcales</taxon>
        <taxon>Desulfurococcaceae</taxon>
        <taxon>Staphylothermus</taxon>
    </lineage>
</organism>
<reference evidence="9" key="1">
    <citation type="journal article" date="2020" name="mSystems">
        <title>Genome- and Community-Level Interaction Insights into Carbon Utilization and Element Cycling Functions of Hydrothermarchaeota in Hydrothermal Sediment.</title>
        <authorList>
            <person name="Zhou Z."/>
            <person name="Liu Y."/>
            <person name="Xu W."/>
            <person name="Pan J."/>
            <person name="Luo Z.H."/>
            <person name="Li M."/>
        </authorList>
    </citation>
    <scope>NUCLEOTIDE SEQUENCE [LARGE SCALE GENOMIC DNA]</scope>
    <source>
        <strain evidence="9">SpSt-648</strain>
    </source>
</reference>
<feature type="transmembrane region" description="Helical" evidence="7">
    <location>
        <begin position="464"/>
        <end position="483"/>
    </location>
</feature>
<name>A0A7C4NPS4_STAMA</name>
<dbReference type="PRINTS" id="PR01437">
    <property type="entry name" value="NUOXDRDTASE4"/>
</dbReference>
<dbReference type="InterPro" id="IPR001750">
    <property type="entry name" value="ND/Mrp_TM"/>
</dbReference>
<evidence type="ECO:0000256" key="7">
    <source>
        <dbReference type="SAM" id="Phobius"/>
    </source>
</evidence>
<evidence type="ECO:0000256" key="6">
    <source>
        <dbReference type="ARBA" id="ARBA00023136"/>
    </source>
</evidence>
<accession>A0A7C4NPS4</accession>
<dbReference type="PANTHER" id="PTHR42682">
    <property type="entry name" value="HYDROGENASE-4 COMPONENT F"/>
    <property type="match status" value="1"/>
</dbReference>
<keyword evidence="4 7" id="KW-1133">Transmembrane helix</keyword>
<feature type="domain" description="NADH:quinone oxidoreductase/Mrp antiporter transmembrane" evidence="8">
    <location>
        <begin position="104"/>
        <end position="389"/>
    </location>
</feature>
<dbReference type="GO" id="GO:0042773">
    <property type="term" value="P:ATP synthesis coupled electron transport"/>
    <property type="evidence" value="ECO:0007669"/>
    <property type="project" value="InterPro"/>
</dbReference>
<keyword evidence="2" id="KW-1003">Cell membrane</keyword>
<feature type="transmembrane region" description="Helical" evidence="7">
    <location>
        <begin position="110"/>
        <end position="129"/>
    </location>
</feature>
<evidence type="ECO:0000259" key="8">
    <source>
        <dbReference type="Pfam" id="PF00361"/>
    </source>
</evidence>
<dbReference type="PANTHER" id="PTHR42682:SF4">
    <property type="entry name" value="NADH-UBIQUINONE_PLASTOQUINONE"/>
    <property type="match status" value="1"/>
</dbReference>
<keyword evidence="6 7" id="KW-0472">Membrane</keyword>
<feature type="transmembrane region" description="Helical" evidence="7">
    <location>
        <begin position="54"/>
        <end position="74"/>
    </location>
</feature>
<dbReference type="InterPro" id="IPR003918">
    <property type="entry name" value="NADH_UbQ_OxRdtase"/>
</dbReference>
<comment type="caution">
    <text evidence="9">The sequence shown here is derived from an EMBL/GenBank/DDBJ whole genome shotgun (WGS) entry which is preliminary data.</text>
</comment>
<dbReference type="AlphaFoldDB" id="A0A7C4NPS4"/>
<feature type="transmembrane region" description="Helical" evidence="7">
    <location>
        <begin position="245"/>
        <end position="268"/>
    </location>
</feature>
<feature type="transmembrane region" description="Helical" evidence="7">
    <location>
        <begin position="86"/>
        <end position="104"/>
    </location>
</feature>
<feature type="transmembrane region" description="Helical" evidence="7">
    <location>
        <begin position="141"/>
        <end position="165"/>
    </location>
</feature>
<feature type="transmembrane region" description="Helical" evidence="7">
    <location>
        <begin position="185"/>
        <end position="208"/>
    </location>
</feature>
<evidence type="ECO:0000256" key="3">
    <source>
        <dbReference type="ARBA" id="ARBA00022692"/>
    </source>
</evidence>
<feature type="transmembrane region" description="Helical" evidence="7">
    <location>
        <begin position="275"/>
        <end position="292"/>
    </location>
</feature>
<feature type="transmembrane region" description="Helical" evidence="7">
    <location>
        <begin position="6"/>
        <end position="23"/>
    </location>
</feature>
<dbReference type="GO" id="GO:0016491">
    <property type="term" value="F:oxidoreductase activity"/>
    <property type="evidence" value="ECO:0007669"/>
    <property type="project" value="UniProtKB-KW"/>
</dbReference>
<dbReference type="Pfam" id="PF00361">
    <property type="entry name" value="Proton_antipo_M"/>
    <property type="match status" value="1"/>
</dbReference>
<feature type="transmembrane region" description="Helical" evidence="7">
    <location>
        <begin position="220"/>
        <end position="239"/>
    </location>
</feature>
<protein>
    <submittedName>
        <fullName evidence="9">NADH dehydrogenase</fullName>
    </submittedName>
</protein>
<evidence type="ECO:0000256" key="2">
    <source>
        <dbReference type="ARBA" id="ARBA00022475"/>
    </source>
</evidence>
<keyword evidence="3 7" id="KW-0812">Transmembrane</keyword>
<evidence type="ECO:0000256" key="5">
    <source>
        <dbReference type="ARBA" id="ARBA00023002"/>
    </source>
</evidence>
<dbReference type="EMBL" id="DTBP01000022">
    <property type="protein sequence ID" value="HGQ74109.1"/>
    <property type="molecule type" value="Genomic_DNA"/>
</dbReference>
<evidence type="ECO:0000256" key="4">
    <source>
        <dbReference type="ARBA" id="ARBA00022989"/>
    </source>
</evidence>
<proteinExistence type="predicted"/>